<reference evidence="1 2" key="2">
    <citation type="submission" date="2007-11" db="EMBL/GenBank/DDBJ databases">
        <authorList>
            <person name="Fulton L."/>
            <person name="Clifton S."/>
            <person name="Fulton B."/>
            <person name="Xu J."/>
            <person name="Minx P."/>
            <person name="Pepin K.H."/>
            <person name="Johnson M."/>
            <person name="Thiruvilangam P."/>
            <person name="Bhonagiri V."/>
            <person name="Nash W.E."/>
            <person name="Mardis E.R."/>
            <person name="Wilson R.K."/>
        </authorList>
    </citation>
    <scope>NUCLEOTIDE SEQUENCE [LARGE SCALE GENOMIC DNA]</scope>
    <source>
        <strain evidence="1 2">ATCC 43183</strain>
    </source>
</reference>
<dbReference type="AlphaFoldDB" id="B0NQ54"/>
<reference evidence="1 2" key="1">
    <citation type="submission" date="2007-11" db="EMBL/GenBank/DDBJ databases">
        <title>Draft genome sequence of Bacteroides stercoris(ATCC 43183).</title>
        <authorList>
            <person name="Sudarsanam P."/>
            <person name="Ley R."/>
            <person name="Guruge J."/>
            <person name="Turnbaugh P.J."/>
            <person name="Mahowald M."/>
            <person name="Liep D."/>
            <person name="Gordon J."/>
        </authorList>
    </citation>
    <scope>NUCLEOTIDE SEQUENCE [LARGE SCALE GENOMIC DNA]</scope>
    <source>
        <strain evidence="1 2">ATCC 43183</strain>
    </source>
</reference>
<evidence type="ECO:0000313" key="1">
    <source>
        <dbReference type="EMBL" id="EDS15569.1"/>
    </source>
</evidence>
<name>B0NQ54_BACSE</name>
<evidence type="ECO:0000313" key="2">
    <source>
        <dbReference type="Proteomes" id="UP000004713"/>
    </source>
</evidence>
<comment type="caution">
    <text evidence="1">The sequence shown here is derived from an EMBL/GenBank/DDBJ whole genome shotgun (WGS) entry which is preliminary data.</text>
</comment>
<gene>
    <name evidence="1" type="ORF">BACSTE_02074</name>
</gene>
<dbReference type="HOGENOM" id="CLU_2535677_0_0_10"/>
<protein>
    <submittedName>
        <fullName evidence="1">Uncharacterized protein</fullName>
    </submittedName>
</protein>
<organism evidence="1 2">
    <name type="scientific">Bacteroides stercoris ATCC 43183</name>
    <dbReference type="NCBI Taxonomy" id="449673"/>
    <lineage>
        <taxon>Bacteria</taxon>
        <taxon>Pseudomonadati</taxon>
        <taxon>Bacteroidota</taxon>
        <taxon>Bacteroidia</taxon>
        <taxon>Bacteroidales</taxon>
        <taxon>Bacteroidaceae</taxon>
        <taxon>Bacteroides</taxon>
    </lineage>
</organism>
<sequence length="83" mass="9576">MQFFPAERQGIEPKHLTAYKSAFYFPKFQIGNETVTIFAGLFVRLCPLFVCLSHGFKDTTHFLITQISVYKCFSLGARCKLYI</sequence>
<dbReference type="EMBL" id="ABFZ02000019">
    <property type="protein sequence ID" value="EDS15569.1"/>
    <property type="molecule type" value="Genomic_DNA"/>
</dbReference>
<accession>B0NQ54</accession>
<dbReference type="Proteomes" id="UP000004713">
    <property type="component" value="Unassembled WGS sequence"/>
</dbReference>
<proteinExistence type="predicted"/>